<keyword evidence="6" id="KW-0175">Coiled coil</keyword>
<evidence type="ECO:0000256" key="5">
    <source>
        <dbReference type="RuleBase" id="RU363122"/>
    </source>
</evidence>
<organism evidence="7 8">
    <name type="scientific">Trichuris suis</name>
    <name type="common">pig whipworm</name>
    <dbReference type="NCBI Taxonomy" id="68888"/>
    <lineage>
        <taxon>Eukaryota</taxon>
        <taxon>Metazoa</taxon>
        <taxon>Ecdysozoa</taxon>
        <taxon>Nematoda</taxon>
        <taxon>Enoplea</taxon>
        <taxon>Dorylaimia</taxon>
        <taxon>Trichinellida</taxon>
        <taxon>Trichuridae</taxon>
        <taxon>Trichuris</taxon>
    </lineage>
</organism>
<dbReference type="PANTHER" id="PTHR10687">
    <property type="entry name" value="SECRETORY CARRIER-ASSOCIATED MEMBRANE PROTEIN SCAMP"/>
    <property type="match status" value="1"/>
</dbReference>
<keyword evidence="2 5" id="KW-0812">Transmembrane</keyword>
<dbReference type="InterPro" id="IPR007273">
    <property type="entry name" value="SCAMP"/>
</dbReference>
<dbReference type="GO" id="GO:0032588">
    <property type="term" value="C:trans-Golgi network membrane"/>
    <property type="evidence" value="ECO:0007669"/>
    <property type="project" value="TreeGrafter"/>
</dbReference>
<dbReference type="GO" id="GO:0015031">
    <property type="term" value="P:protein transport"/>
    <property type="evidence" value="ECO:0007669"/>
    <property type="project" value="InterPro"/>
</dbReference>
<gene>
    <name evidence="7" type="ORF">M513_01981</name>
</gene>
<feature type="coiled-coil region" evidence="6">
    <location>
        <begin position="133"/>
        <end position="167"/>
    </location>
</feature>
<dbReference type="PANTHER" id="PTHR10687:SF2">
    <property type="entry name" value="SECRETORY CARRIER-ASSOCIATED MEMBRANE PROTEIN"/>
    <property type="match status" value="1"/>
</dbReference>
<dbReference type="EMBL" id="KL363190">
    <property type="protein sequence ID" value="KFD57096.1"/>
    <property type="molecule type" value="Genomic_DNA"/>
</dbReference>
<keyword evidence="5" id="KW-0813">Transport</keyword>
<feature type="transmembrane region" description="Helical" evidence="5">
    <location>
        <begin position="203"/>
        <end position="225"/>
    </location>
</feature>
<feature type="transmembrane region" description="Helical" evidence="5">
    <location>
        <begin position="231"/>
        <end position="252"/>
    </location>
</feature>
<dbReference type="Proteomes" id="UP000030764">
    <property type="component" value="Unassembled WGS sequence"/>
</dbReference>
<keyword evidence="8" id="KW-1185">Reference proteome</keyword>
<name>A0A085MIQ0_9BILA</name>
<feature type="non-terminal residue" evidence="7">
    <location>
        <position position="1"/>
    </location>
</feature>
<dbReference type="Pfam" id="PF04144">
    <property type="entry name" value="SCAMP"/>
    <property type="match status" value="2"/>
</dbReference>
<evidence type="ECO:0000256" key="6">
    <source>
        <dbReference type="SAM" id="Coils"/>
    </source>
</evidence>
<comment type="similarity">
    <text evidence="5">Belongs to the SCAMP family.</text>
</comment>
<evidence type="ECO:0000256" key="1">
    <source>
        <dbReference type="ARBA" id="ARBA00004141"/>
    </source>
</evidence>
<proteinExistence type="inferred from homology"/>
<accession>A0A085MIQ0</accession>
<evidence type="ECO:0000256" key="2">
    <source>
        <dbReference type="ARBA" id="ARBA00022692"/>
    </source>
</evidence>
<dbReference type="AlphaFoldDB" id="A0A085MIQ0"/>
<keyword evidence="3 5" id="KW-1133">Transmembrane helix</keyword>
<sequence length="354" mass="39460">ALCLIQPTEQTAVWVIETYLRHFCSQKITVWNPSWFENDCERFASMEGNKENPSENSTIDQNPFSDASIGKAARNYDQVDGSVDYNPFSDSQRPVSVVRGASNPPPVLPAAMDAPPTYSASVGPGLKPTLPGHSDLLKRQEELEKKAQELQRKEEELKQQALRNARTPNWPPLPSWCPVQPCLFHDINVEIPQQYQKIVRMGFNLWCIYVLVCFANIIGSLAYFVTGGSAVQFGLSIIQICVLTPCSFVLWYRPLYKAFNGWINTLEHFSRNTGAAVVMLLVSIGYTFCGVGMLMLLFRVHRVYRSTGASFAKAQEEFSHGVISNPHVQQAAVNVASTTVRGQFASSAGPTERY</sequence>
<dbReference type="GO" id="GO:0055038">
    <property type="term" value="C:recycling endosome membrane"/>
    <property type="evidence" value="ECO:0007669"/>
    <property type="project" value="TreeGrafter"/>
</dbReference>
<protein>
    <recommendedName>
        <fullName evidence="5">Secretory carrier-associated membrane protein</fullName>
        <shortName evidence="5">Secretory carrier membrane protein</shortName>
    </recommendedName>
</protein>
<evidence type="ECO:0000256" key="4">
    <source>
        <dbReference type="ARBA" id="ARBA00023136"/>
    </source>
</evidence>
<evidence type="ECO:0000313" key="8">
    <source>
        <dbReference type="Proteomes" id="UP000030764"/>
    </source>
</evidence>
<evidence type="ECO:0000256" key="3">
    <source>
        <dbReference type="ARBA" id="ARBA00022989"/>
    </source>
</evidence>
<reference evidence="7 8" key="1">
    <citation type="journal article" date="2014" name="Nat. Genet.">
        <title>Genome and transcriptome of the porcine whipworm Trichuris suis.</title>
        <authorList>
            <person name="Jex A.R."/>
            <person name="Nejsum P."/>
            <person name="Schwarz E.M."/>
            <person name="Hu L."/>
            <person name="Young N.D."/>
            <person name="Hall R.S."/>
            <person name="Korhonen P.K."/>
            <person name="Liao S."/>
            <person name="Thamsborg S."/>
            <person name="Xia J."/>
            <person name="Xu P."/>
            <person name="Wang S."/>
            <person name="Scheerlinck J.P."/>
            <person name="Hofmann A."/>
            <person name="Sternberg P.W."/>
            <person name="Wang J."/>
            <person name="Gasser R.B."/>
        </authorList>
    </citation>
    <scope>NUCLEOTIDE SEQUENCE [LARGE SCALE GENOMIC DNA]</scope>
    <source>
        <strain evidence="7">DCEP-RM93M</strain>
    </source>
</reference>
<evidence type="ECO:0000313" key="7">
    <source>
        <dbReference type="EMBL" id="KFD57096.1"/>
    </source>
</evidence>
<comment type="caution">
    <text evidence="5">Lacks conserved residue(s) required for the propagation of feature annotation.</text>
</comment>
<comment type="subcellular location">
    <subcellularLocation>
        <location evidence="1 5">Membrane</location>
        <topology evidence="1 5">Multi-pass membrane protein</topology>
    </subcellularLocation>
</comment>
<feature type="transmembrane region" description="Helical" evidence="5">
    <location>
        <begin position="273"/>
        <end position="298"/>
    </location>
</feature>
<keyword evidence="4 5" id="KW-0472">Membrane</keyword>